<evidence type="ECO:0000256" key="4">
    <source>
        <dbReference type="ARBA" id="ARBA00022478"/>
    </source>
</evidence>
<evidence type="ECO:0000256" key="5">
    <source>
        <dbReference type="ARBA" id="ARBA00023163"/>
    </source>
</evidence>
<dbReference type="AlphaFoldDB" id="A0AAN7ALL6"/>
<reference evidence="9" key="1">
    <citation type="journal article" date="2023" name="Mol. Phylogenet. Evol.">
        <title>Genome-scale phylogeny and comparative genomics of the fungal order Sordariales.</title>
        <authorList>
            <person name="Hensen N."/>
            <person name="Bonometti L."/>
            <person name="Westerberg I."/>
            <person name="Brannstrom I.O."/>
            <person name="Guillou S."/>
            <person name="Cros-Aarteil S."/>
            <person name="Calhoun S."/>
            <person name="Haridas S."/>
            <person name="Kuo A."/>
            <person name="Mondo S."/>
            <person name="Pangilinan J."/>
            <person name="Riley R."/>
            <person name="LaButti K."/>
            <person name="Andreopoulos B."/>
            <person name="Lipzen A."/>
            <person name="Chen C."/>
            <person name="Yan M."/>
            <person name="Daum C."/>
            <person name="Ng V."/>
            <person name="Clum A."/>
            <person name="Steindorff A."/>
            <person name="Ohm R.A."/>
            <person name="Martin F."/>
            <person name="Silar P."/>
            <person name="Natvig D.O."/>
            <person name="Lalanne C."/>
            <person name="Gautier V."/>
            <person name="Ament-Velasquez S.L."/>
            <person name="Kruys A."/>
            <person name="Hutchinson M.I."/>
            <person name="Powell A.J."/>
            <person name="Barry K."/>
            <person name="Miller A.N."/>
            <person name="Grigoriev I.V."/>
            <person name="Debuchy R."/>
            <person name="Gladieux P."/>
            <person name="Hiltunen Thoren M."/>
            <person name="Johannesson H."/>
        </authorList>
    </citation>
    <scope>NUCLEOTIDE SEQUENCE</scope>
    <source>
        <strain evidence="9">PSN309</strain>
    </source>
</reference>
<evidence type="ECO:0000313" key="9">
    <source>
        <dbReference type="EMBL" id="KAK4189955.1"/>
    </source>
</evidence>
<accession>A0AAN7ALL6</accession>
<dbReference type="SMART" id="SM00657">
    <property type="entry name" value="RPOL4c"/>
    <property type="match status" value="1"/>
</dbReference>
<dbReference type="Pfam" id="PF03874">
    <property type="entry name" value="RNA_pol_Rpb4"/>
    <property type="match status" value="1"/>
</dbReference>
<dbReference type="GO" id="GO:0006384">
    <property type="term" value="P:transcription initiation at RNA polymerase III promoter"/>
    <property type="evidence" value="ECO:0007669"/>
    <property type="project" value="InterPro"/>
</dbReference>
<dbReference type="InterPro" id="IPR006590">
    <property type="entry name" value="RNA_pol_Rpb4/RPC9_core"/>
</dbReference>
<dbReference type="GO" id="GO:0000166">
    <property type="term" value="F:nucleotide binding"/>
    <property type="evidence" value="ECO:0007669"/>
    <property type="project" value="InterPro"/>
</dbReference>
<dbReference type="SUPFAM" id="SSF47819">
    <property type="entry name" value="HRDC-like"/>
    <property type="match status" value="1"/>
</dbReference>
<keyword evidence="10" id="KW-1185">Reference proteome</keyword>
<keyword evidence="6" id="KW-0539">Nucleus</keyword>
<dbReference type="PANTHER" id="PTHR15561">
    <property type="entry name" value="CALCITONIN GENE-RELATED PEPTIDE-RECEPTOR COMPONENT PROTEIN"/>
    <property type="match status" value="1"/>
</dbReference>
<dbReference type="InterPro" id="IPR038324">
    <property type="entry name" value="Rpb4/RPC9_sf"/>
</dbReference>
<evidence type="ECO:0000256" key="1">
    <source>
        <dbReference type="ARBA" id="ARBA00004123"/>
    </source>
</evidence>
<evidence type="ECO:0000256" key="2">
    <source>
        <dbReference type="ARBA" id="ARBA00006898"/>
    </source>
</evidence>
<feature type="region of interest" description="Disordered" evidence="7">
    <location>
        <begin position="135"/>
        <end position="154"/>
    </location>
</feature>
<dbReference type="Proteomes" id="UP001302126">
    <property type="component" value="Unassembled WGS sequence"/>
</dbReference>
<organism evidence="9 10">
    <name type="scientific">Podospora australis</name>
    <dbReference type="NCBI Taxonomy" id="1536484"/>
    <lineage>
        <taxon>Eukaryota</taxon>
        <taxon>Fungi</taxon>
        <taxon>Dikarya</taxon>
        <taxon>Ascomycota</taxon>
        <taxon>Pezizomycotina</taxon>
        <taxon>Sordariomycetes</taxon>
        <taxon>Sordariomycetidae</taxon>
        <taxon>Sordariales</taxon>
        <taxon>Podosporaceae</taxon>
        <taxon>Podospora</taxon>
    </lineage>
</organism>
<evidence type="ECO:0000259" key="8">
    <source>
        <dbReference type="SMART" id="SM00657"/>
    </source>
</evidence>
<evidence type="ECO:0000256" key="6">
    <source>
        <dbReference type="ARBA" id="ARBA00023242"/>
    </source>
</evidence>
<dbReference type="InterPro" id="IPR038846">
    <property type="entry name" value="RPC9"/>
</dbReference>
<comment type="subcellular location">
    <subcellularLocation>
        <location evidence="1">Nucleus</location>
    </subcellularLocation>
</comment>
<proteinExistence type="inferred from homology"/>
<dbReference type="InterPro" id="IPR005574">
    <property type="entry name" value="Rpb4/RPC9"/>
</dbReference>
<dbReference type="GO" id="GO:0005666">
    <property type="term" value="C:RNA polymerase III complex"/>
    <property type="evidence" value="ECO:0007669"/>
    <property type="project" value="InterPro"/>
</dbReference>
<dbReference type="Gene3D" id="1.20.1250.40">
    <property type="match status" value="1"/>
</dbReference>
<dbReference type="InterPro" id="IPR010997">
    <property type="entry name" value="HRDC-like_sf"/>
</dbReference>
<evidence type="ECO:0000256" key="7">
    <source>
        <dbReference type="SAM" id="MobiDB-lite"/>
    </source>
</evidence>
<feature type="domain" description="RNA polymerase Rpb4/RPC9 core" evidence="8">
    <location>
        <begin position="1"/>
        <end position="135"/>
    </location>
</feature>
<reference evidence="9" key="2">
    <citation type="submission" date="2023-05" db="EMBL/GenBank/DDBJ databases">
        <authorList>
            <consortium name="Lawrence Berkeley National Laboratory"/>
            <person name="Steindorff A."/>
            <person name="Hensen N."/>
            <person name="Bonometti L."/>
            <person name="Westerberg I."/>
            <person name="Brannstrom I.O."/>
            <person name="Guillou S."/>
            <person name="Cros-Aarteil S."/>
            <person name="Calhoun S."/>
            <person name="Haridas S."/>
            <person name="Kuo A."/>
            <person name="Mondo S."/>
            <person name="Pangilinan J."/>
            <person name="Riley R."/>
            <person name="Labutti K."/>
            <person name="Andreopoulos B."/>
            <person name="Lipzen A."/>
            <person name="Chen C."/>
            <person name="Yanf M."/>
            <person name="Daum C."/>
            <person name="Ng V."/>
            <person name="Clum A."/>
            <person name="Ohm R."/>
            <person name="Martin F."/>
            <person name="Silar P."/>
            <person name="Natvig D."/>
            <person name="Lalanne C."/>
            <person name="Gautier V."/>
            <person name="Ament-Velasquez S.L."/>
            <person name="Kruys A."/>
            <person name="Hutchinson M.I."/>
            <person name="Powell A.J."/>
            <person name="Barry K."/>
            <person name="Miller A.N."/>
            <person name="Grigoriev I.V."/>
            <person name="Debuchy R."/>
            <person name="Gladieux P."/>
            <person name="Thoren M.H."/>
            <person name="Johannesson H."/>
        </authorList>
    </citation>
    <scope>NUCLEOTIDE SEQUENCE</scope>
    <source>
        <strain evidence="9">PSN309</strain>
    </source>
</reference>
<name>A0AAN7ALL6_9PEZI</name>
<dbReference type="PANTHER" id="PTHR15561:SF0">
    <property type="entry name" value="DNA-DIRECTED RNA POLYMERASE III SUBUNIT RPC9"/>
    <property type="match status" value="1"/>
</dbReference>
<keyword evidence="4" id="KW-0240">DNA-directed RNA polymerase</keyword>
<evidence type="ECO:0000313" key="10">
    <source>
        <dbReference type="Proteomes" id="UP001302126"/>
    </source>
</evidence>
<keyword evidence="5" id="KW-0804">Transcription</keyword>
<gene>
    <name evidence="9" type="ORF">QBC35DRAFT_116970</name>
</gene>
<comment type="similarity">
    <text evidence="2">Belongs to the eukaryotic RPC9 RNA polymerase subunit family.</text>
</comment>
<comment type="caution">
    <text evidence="9">The sequence shown here is derived from an EMBL/GenBank/DDBJ whole genome shotgun (WGS) entry which is preliminary data.</text>
</comment>
<evidence type="ECO:0000256" key="3">
    <source>
        <dbReference type="ARBA" id="ARBA00016672"/>
    </source>
</evidence>
<protein>
    <recommendedName>
        <fullName evidence="3">DNA-directed RNA polymerase III subunit RPC9</fullName>
    </recommendedName>
</protein>
<sequence>MKIKASQDALLSNYEVYQHIVDQRERNKKRTRRSPKDVFDVTKEVISYLTTKPSPLHNQEETQAYSPNSMMTLMQKLKDAKLSSELTKGEMLTIVNLRPTGEVLLSNIVEDLESRFTEQERATILEIIIEVLGQDEPEEVGEEEEGEEAAEGTN</sequence>
<dbReference type="EMBL" id="MU864370">
    <property type="protein sequence ID" value="KAK4189955.1"/>
    <property type="molecule type" value="Genomic_DNA"/>
</dbReference>